<feature type="compositionally biased region" description="Polar residues" evidence="1">
    <location>
        <begin position="582"/>
        <end position="593"/>
    </location>
</feature>
<feature type="compositionally biased region" description="Polar residues" evidence="1">
    <location>
        <begin position="429"/>
        <end position="438"/>
    </location>
</feature>
<feature type="region of interest" description="Disordered" evidence="1">
    <location>
        <begin position="421"/>
        <end position="593"/>
    </location>
</feature>
<dbReference type="GO" id="GO:0032040">
    <property type="term" value="C:small-subunit processome"/>
    <property type="evidence" value="ECO:0007669"/>
    <property type="project" value="TreeGrafter"/>
</dbReference>
<dbReference type="PANTHER" id="PTHR10335:SF23">
    <property type="entry name" value="OB FOLD-CONTAINING PROTEIN, NUCLEIC ACID BINDING"/>
    <property type="match status" value="1"/>
</dbReference>
<evidence type="ECO:0000313" key="3">
    <source>
        <dbReference type="EMBL" id="GAO19932.1"/>
    </source>
</evidence>
<dbReference type="Proteomes" id="UP000054053">
    <property type="component" value="Unassembled WGS sequence"/>
</dbReference>
<evidence type="ECO:0000313" key="4">
    <source>
        <dbReference type="Proteomes" id="UP000054053"/>
    </source>
</evidence>
<comment type="caution">
    <text evidence="3">The sequence shown here is derived from an EMBL/GenBank/DDBJ whole genome shotgun (WGS) entry which is preliminary data.</text>
</comment>
<organism evidence="3 4">
    <name type="scientific">Ustilaginoidea virens</name>
    <name type="common">Rice false smut fungus</name>
    <name type="synonym">Villosiclava virens</name>
    <dbReference type="NCBI Taxonomy" id="1159556"/>
    <lineage>
        <taxon>Eukaryota</taxon>
        <taxon>Fungi</taxon>
        <taxon>Dikarya</taxon>
        <taxon>Ascomycota</taxon>
        <taxon>Pezizomycotina</taxon>
        <taxon>Sordariomycetes</taxon>
        <taxon>Hypocreomycetidae</taxon>
        <taxon>Hypocreales</taxon>
        <taxon>Clavicipitaceae</taxon>
        <taxon>Ustilaginoidea</taxon>
    </lineage>
</organism>
<feature type="compositionally biased region" description="Gly residues" evidence="1">
    <location>
        <begin position="490"/>
        <end position="507"/>
    </location>
</feature>
<dbReference type="AlphaFoldDB" id="A0A1B5L883"/>
<dbReference type="InterPro" id="IPR018812">
    <property type="entry name" value="SAK_HAD"/>
</dbReference>
<feature type="compositionally biased region" description="Low complexity" evidence="1">
    <location>
        <begin position="479"/>
        <end position="489"/>
    </location>
</feature>
<gene>
    <name evidence="3" type="ORF">UVI_02062810</name>
</gene>
<dbReference type="PANTHER" id="PTHR10335">
    <property type="entry name" value="RRNA 2-O-METHYLTRANSFERASE FIBRILLARIN"/>
    <property type="match status" value="1"/>
</dbReference>
<protein>
    <recommendedName>
        <fullName evidence="2">Swiss Army Knife RNA repair protein HAD domain-containing protein</fullName>
    </recommendedName>
</protein>
<name>A0A1B5L883_USTVR</name>
<evidence type="ECO:0000259" key="2">
    <source>
        <dbReference type="Pfam" id="PF10307"/>
    </source>
</evidence>
<dbReference type="GO" id="GO:0000494">
    <property type="term" value="P:box C/D sno(s)RNA 3'-end processing"/>
    <property type="evidence" value="ECO:0007669"/>
    <property type="project" value="TreeGrafter"/>
</dbReference>
<dbReference type="Pfam" id="PF10307">
    <property type="entry name" value="HAD_SAK_1"/>
    <property type="match status" value="1"/>
</dbReference>
<feature type="compositionally biased region" description="Gly residues" evidence="1">
    <location>
        <begin position="558"/>
        <end position="575"/>
    </location>
</feature>
<evidence type="ECO:0000256" key="1">
    <source>
        <dbReference type="SAM" id="MobiDB-lite"/>
    </source>
</evidence>
<reference evidence="4" key="1">
    <citation type="journal article" date="2016" name="Genome Announc.">
        <title>Genome sequence of Ustilaginoidea virens IPU010, a rice pathogenic fungus causing false smut.</title>
        <authorList>
            <person name="Kumagai T."/>
            <person name="Ishii T."/>
            <person name="Terai G."/>
            <person name="Umemura M."/>
            <person name="Machida M."/>
            <person name="Asai K."/>
        </authorList>
    </citation>
    <scope>NUCLEOTIDE SEQUENCE [LARGE SCALE GENOMIC DNA]</scope>
    <source>
        <strain evidence="4">IPU010</strain>
    </source>
</reference>
<dbReference type="EMBL" id="BBTG02000079">
    <property type="protein sequence ID" value="GAO19932.1"/>
    <property type="molecule type" value="Genomic_DNA"/>
</dbReference>
<dbReference type="GO" id="GO:1990259">
    <property type="term" value="F:histone H2AQ104 methyltransferase activity"/>
    <property type="evidence" value="ECO:0007669"/>
    <property type="project" value="TreeGrafter"/>
</dbReference>
<sequence>MASAYSAYHGAARAAKATKAPWAPVPPDGSPFTVTALSRWSSLDKTLPGMRGPPAIAAILRLLSTSSGVSLANREASSRLLVTPEGFHNGGWWHDNRILAATGQGVEKEEPRAWEGWWNETVVQLARLTIKQPDALCVLLTGRSENAFADLLKRMVAAKGLDFDLVSLKPRASPSNQRFQSTMHFKQVFLNALMETYREATEIRVYEDRPKHTARFRDFFQEYNRLQGVAATRGPISAEVVQVAESSARLDPVTEVAEVQRMINLHNDTVVQQSKLKINTSVVITSYLLNDDDSKKMFNLVDIPDHVARDELKIHSDNILICLRPCPSYILDKVGGMGSKMLWKVTGTACYNNSIWAARVRPALSTARYHTDNPVPLVVLALVKGARIADAAKIAYWHPLPKGQSFEFETTVGEKVILRVDREDHPGYDQQSASAGTTSKRKHAEDEGWVARNAHGPHGGRNEPRGYHSGTRGGGPRGRGSAFRGTRGSARGGGRGAGRGGGRGKGAGYQYRSLDDVDPRNQQGWGHGPQVSYDDAYPRLHQHRSQGPPPTGPKASLGRGGSHHGGGGGREGGAGRSLASGQASNNADLESYY</sequence>
<proteinExistence type="predicted"/>
<feature type="domain" description="Swiss Army Knife RNA repair protein HAD" evidence="2">
    <location>
        <begin position="78"/>
        <end position="267"/>
    </location>
</feature>
<accession>A0A1B5L883</accession>
<dbReference type="GO" id="GO:0003723">
    <property type="term" value="F:RNA binding"/>
    <property type="evidence" value="ECO:0007669"/>
    <property type="project" value="TreeGrafter"/>
</dbReference>
<dbReference type="GO" id="GO:0008649">
    <property type="term" value="F:rRNA methyltransferase activity"/>
    <property type="evidence" value="ECO:0007669"/>
    <property type="project" value="TreeGrafter"/>
</dbReference>
<dbReference type="GO" id="GO:0031428">
    <property type="term" value="C:box C/D methylation guide snoRNP complex"/>
    <property type="evidence" value="ECO:0007669"/>
    <property type="project" value="TreeGrafter"/>
</dbReference>